<dbReference type="Proteomes" id="UP001186974">
    <property type="component" value="Unassembled WGS sequence"/>
</dbReference>
<sequence>MVQSIPDLLKRAAQRLPPIDSKEFGTDFDKFANARVVLNGDVSHGTSEFYRARAAITKHLITNHGFNLVCIEGDWPDARAIDEQVRPKAQSTQPFSLRNSKVFPHFPRWMWRNQEFQDFLTWLKQHNATQHSTTGIYGLDLYSMGASISAVIQYLDAHDPETA</sequence>
<name>A0ACC3CX81_9PEZI</name>
<evidence type="ECO:0000313" key="1">
    <source>
        <dbReference type="EMBL" id="KAK3050941.1"/>
    </source>
</evidence>
<comment type="caution">
    <text evidence="1">The sequence shown here is derived from an EMBL/GenBank/DDBJ whole genome shotgun (WGS) entry which is preliminary data.</text>
</comment>
<keyword evidence="2" id="KW-1185">Reference proteome</keyword>
<proteinExistence type="predicted"/>
<organism evidence="1 2">
    <name type="scientific">Coniosporium uncinatum</name>
    <dbReference type="NCBI Taxonomy" id="93489"/>
    <lineage>
        <taxon>Eukaryota</taxon>
        <taxon>Fungi</taxon>
        <taxon>Dikarya</taxon>
        <taxon>Ascomycota</taxon>
        <taxon>Pezizomycotina</taxon>
        <taxon>Dothideomycetes</taxon>
        <taxon>Dothideomycetes incertae sedis</taxon>
        <taxon>Coniosporium</taxon>
    </lineage>
</organism>
<reference evidence="1" key="1">
    <citation type="submission" date="2024-09" db="EMBL/GenBank/DDBJ databases">
        <title>Black Yeasts Isolated from many extreme environments.</title>
        <authorList>
            <person name="Coleine C."/>
            <person name="Stajich J.E."/>
            <person name="Selbmann L."/>
        </authorList>
    </citation>
    <scope>NUCLEOTIDE SEQUENCE</scope>
    <source>
        <strain evidence="1">CCFEE 5737</strain>
    </source>
</reference>
<evidence type="ECO:0000313" key="2">
    <source>
        <dbReference type="Proteomes" id="UP001186974"/>
    </source>
</evidence>
<gene>
    <name evidence="1" type="ORF">LTS18_012518</name>
</gene>
<feature type="non-terminal residue" evidence="1">
    <location>
        <position position="163"/>
    </location>
</feature>
<dbReference type="EMBL" id="JAWDJW010010089">
    <property type="protein sequence ID" value="KAK3050941.1"/>
    <property type="molecule type" value="Genomic_DNA"/>
</dbReference>
<accession>A0ACC3CX81</accession>
<protein>
    <submittedName>
        <fullName evidence="1">Uncharacterized protein</fullName>
    </submittedName>
</protein>